<organism evidence="11 12">
    <name type="scientific">Cerasicoccus arenae</name>
    <dbReference type="NCBI Taxonomy" id="424488"/>
    <lineage>
        <taxon>Bacteria</taxon>
        <taxon>Pseudomonadati</taxon>
        <taxon>Verrucomicrobiota</taxon>
        <taxon>Opitutia</taxon>
        <taxon>Puniceicoccales</taxon>
        <taxon>Cerasicoccaceae</taxon>
        <taxon>Cerasicoccus</taxon>
    </lineage>
</organism>
<accession>A0A8J3DBX1</accession>
<dbReference type="InterPro" id="IPR000700">
    <property type="entry name" value="PAS-assoc_C"/>
</dbReference>
<evidence type="ECO:0000313" key="11">
    <source>
        <dbReference type="EMBL" id="GHC03058.1"/>
    </source>
</evidence>
<dbReference type="InterPro" id="IPR013655">
    <property type="entry name" value="PAS_fold_3"/>
</dbReference>
<reference evidence="11" key="1">
    <citation type="journal article" date="2014" name="Int. J. Syst. Evol. Microbiol.">
        <title>Complete genome sequence of Corynebacterium casei LMG S-19264T (=DSM 44701T), isolated from a smear-ripened cheese.</title>
        <authorList>
            <consortium name="US DOE Joint Genome Institute (JGI-PGF)"/>
            <person name="Walter F."/>
            <person name="Albersmeier A."/>
            <person name="Kalinowski J."/>
            <person name="Ruckert C."/>
        </authorList>
    </citation>
    <scope>NUCLEOTIDE SEQUENCE</scope>
    <source>
        <strain evidence="11">KCTC 12870</strain>
    </source>
</reference>
<dbReference type="InterPro" id="IPR035965">
    <property type="entry name" value="PAS-like_dom_sf"/>
</dbReference>
<keyword evidence="6" id="KW-0175">Coiled coil</keyword>
<dbReference type="Pfam" id="PF25487">
    <property type="entry name" value="ETR1_N"/>
    <property type="match status" value="1"/>
</dbReference>
<dbReference type="InterPro" id="IPR004358">
    <property type="entry name" value="Sig_transdc_His_kin-like_C"/>
</dbReference>
<dbReference type="InterPro" id="IPR036890">
    <property type="entry name" value="HATPase_C_sf"/>
</dbReference>
<dbReference type="NCBIfam" id="TIGR00229">
    <property type="entry name" value="sensory_box"/>
    <property type="match status" value="1"/>
</dbReference>
<dbReference type="GO" id="GO:0000155">
    <property type="term" value="F:phosphorelay sensor kinase activity"/>
    <property type="evidence" value="ECO:0007669"/>
    <property type="project" value="InterPro"/>
</dbReference>
<dbReference type="SMART" id="SM00387">
    <property type="entry name" value="HATPase_c"/>
    <property type="match status" value="1"/>
</dbReference>
<feature type="transmembrane region" description="Helical" evidence="7">
    <location>
        <begin position="75"/>
        <end position="98"/>
    </location>
</feature>
<dbReference type="Gene3D" id="1.10.287.130">
    <property type="match status" value="1"/>
</dbReference>
<dbReference type="PANTHER" id="PTHR43304:SF1">
    <property type="entry name" value="PAC DOMAIN-CONTAINING PROTEIN"/>
    <property type="match status" value="1"/>
</dbReference>
<dbReference type="PROSITE" id="PS50113">
    <property type="entry name" value="PAC"/>
    <property type="match status" value="1"/>
</dbReference>
<name>A0A8J3DBX1_9BACT</name>
<comment type="catalytic activity">
    <reaction evidence="1">
        <text>ATP + protein L-histidine = ADP + protein N-phospho-L-histidine.</text>
        <dbReference type="EC" id="2.7.13.3"/>
    </reaction>
</comment>
<keyword evidence="12" id="KW-1185">Reference proteome</keyword>
<evidence type="ECO:0000256" key="3">
    <source>
        <dbReference type="ARBA" id="ARBA00022553"/>
    </source>
</evidence>
<evidence type="ECO:0000259" key="10">
    <source>
        <dbReference type="PROSITE" id="PS50113"/>
    </source>
</evidence>
<dbReference type="PROSITE" id="PS50112">
    <property type="entry name" value="PAS"/>
    <property type="match status" value="1"/>
</dbReference>
<keyword evidence="4" id="KW-0808">Transferase</keyword>
<reference evidence="11" key="2">
    <citation type="submission" date="2020-09" db="EMBL/GenBank/DDBJ databases">
        <authorList>
            <person name="Sun Q."/>
            <person name="Kim S."/>
        </authorList>
    </citation>
    <scope>NUCLEOTIDE SEQUENCE</scope>
    <source>
        <strain evidence="11">KCTC 12870</strain>
    </source>
</reference>
<feature type="coiled-coil region" evidence="6">
    <location>
        <begin position="268"/>
        <end position="295"/>
    </location>
</feature>
<dbReference type="InterPro" id="IPR003594">
    <property type="entry name" value="HATPase_dom"/>
</dbReference>
<comment type="caution">
    <text evidence="11">The sequence shown here is derived from an EMBL/GenBank/DDBJ whole genome shotgun (WGS) entry which is preliminary data.</text>
</comment>
<dbReference type="InterPro" id="IPR052162">
    <property type="entry name" value="Sensor_kinase/Photoreceptor"/>
</dbReference>
<sequence length="553" mass="63482">MSYLYFELVKSTADLSTAFNTDGFHAHWHNGGWSIFHGWMHIVLDAVIWMSYIAIPLTIFWYLRHRPHVANRGVFYLFIVFILMCGLTYLMEAVVYWWPAYRLLGLLKALTAIVSVATVISLLSLLPQLLRAPTAKTLEAEITKRELAEKRLIESEDQFRTAMTYAPIGKALVSVEGKWMQVNKKICELLGYTEEELLKMDFQQITHPDDLDSDLQLLKQTLVGEIDEYSIEKRYFRKDGNIVFVQLSVSLIRKENKPKFFISQIVDISAQKKLQQRQEKLISELEQKTKDLQQIVYVASHDLRSPLVNIIGFSGELDFSIKELIAVLDEFDELPPKVEHILKKDLPEILHFISTSGRRMDRLLKGLLQYSRLGRYPMVTLEIDMDKLFGDLLQDLSYQLDQIGAEVEVDSLPKCYGDITMVSQIFRNLIDNAIKYRSTDRTLRLKIHAEKLKNRIRYTLVDNGMGIAESHQKKIFEVFHRLNPKDSDGDGLGLSICSLLAQRMEGNISLESTVDSGSSFHVELSIDDISLHERANALSSASLNQPYFTHQSL</sequence>
<keyword evidence="5" id="KW-0418">Kinase</keyword>
<evidence type="ECO:0000313" key="12">
    <source>
        <dbReference type="Proteomes" id="UP000642829"/>
    </source>
</evidence>
<evidence type="ECO:0000256" key="7">
    <source>
        <dbReference type="SAM" id="Phobius"/>
    </source>
</evidence>
<feature type="domain" description="Histidine kinase" evidence="8">
    <location>
        <begin position="298"/>
        <end position="528"/>
    </location>
</feature>
<dbReference type="Pfam" id="PF02518">
    <property type="entry name" value="HATPase_c"/>
    <property type="match status" value="1"/>
</dbReference>
<dbReference type="PROSITE" id="PS50109">
    <property type="entry name" value="HIS_KIN"/>
    <property type="match status" value="1"/>
</dbReference>
<dbReference type="SUPFAM" id="SSF55785">
    <property type="entry name" value="PYP-like sensor domain (PAS domain)"/>
    <property type="match status" value="1"/>
</dbReference>
<dbReference type="CDD" id="cd00075">
    <property type="entry name" value="HATPase"/>
    <property type="match status" value="1"/>
</dbReference>
<evidence type="ECO:0000256" key="6">
    <source>
        <dbReference type="SAM" id="Coils"/>
    </source>
</evidence>
<dbReference type="EMBL" id="BMXG01000011">
    <property type="protein sequence ID" value="GHC03058.1"/>
    <property type="molecule type" value="Genomic_DNA"/>
</dbReference>
<dbReference type="PANTHER" id="PTHR43304">
    <property type="entry name" value="PHYTOCHROME-LIKE PROTEIN CPH1"/>
    <property type="match status" value="1"/>
</dbReference>
<dbReference type="Pfam" id="PF08447">
    <property type="entry name" value="PAS_3"/>
    <property type="match status" value="1"/>
</dbReference>
<dbReference type="SUPFAM" id="SSF47384">
    <property type="entry name" value="Homodimeric domain of signal transducing histidine kinase"/>
    <property type="match status" value="1"/>
</dbReference>
<dbReference type="Proteomes" id="UP000642829">
    <property type="component" value="Unassembled WGS sequence"/>
</dbReference>
<evidence type="ECO:0000256" key="1">
    <source>
        <dbReference type="ARBA" id="ARBA00000085"/>
    </source>
</evidence>
<dbReference type="SUPFAM" id="SSF55874">
    <property type="entry name" value="ATPase domain of HSP90 chaperone/DNA topoisomerase II/histidine kinase"/>
    <property type="match status" value="1"/>
</dbReference>
<feature type="transmembrane region" description="Helical" evidence="7">
    <location>
        <begin position="38"/>
        <end position="63"/>
    </location>
</feature>
<dbReference type="CDD" id="cd00082">
    <property type="entry name" value="HisKA"/>
    <property type="match status" value="1"/>
</dbReference>
<dbReference type="InterPro" id="IPR000014">
    <property type="entry name" value="PAS"/>
</dbReference>
<evidence type="ECO:0000256" key="2">
    <source>
        <dbReference type="ARBA" id="ARBA00012438"/>
    </source>
</evidence>
<keyword evidence="7" id="KW-0812">Transmembrane</keyword>
<dbReference type="Pfam" id="PF00512">
    <property type="entry name" value="HisKA"/>
    <property type="match status" value="1"/>
</dbReference>
<dbReference type="EC" id="2.7.13.3" evidence="2"/>
<dbReference type="Gene3D" id="3.30.565.10">
    <property type="entry name" value="Histidine kinase-like ATPase, C-terminal domain"/>
    <property type="match status" value="1"/>
</dbReference>
<dbReference type="InterPro" id="IPR003661">
    <property type="entry name" value="HisK_dim/P_dom"/>
</dbReference>
<dbReference type="SMART" id="SM00086">
    <property type="entry name" value="PAC"/>
    <property type="match status" value="1"/>
</dbReference>
<dbReference type="Gene3D" id="3.30.450.20">
    <property type="entry name" value="PAS domain"/>
    <property type="match status" value="1"/>
</dbReference>
<protein>
    <recommendedName>
        <fullName evidence="2">histidine kinase</fullName>
        <ecNumber evidence="2">2.7.13.3</ecNumber>
    </recommendedName>
</protein>
<feature type="domain" description="PAC" evidence="10">
    <location>
        <begin position="229"/>
        <end position="280"/>
    </location>
</feature>
<evidence type="ECO:0000256" key="4">
    <source>
        <dbReference type="ARBA" id="ARBA00022679"/>
    </source>
</evidence>
<evidence type="ECO:0000256" key="5">
    <source>
        <dbReference type="ARBA" id="ARBA00022777"/>
    </source>
</evidence>
<proteinExistence type="predicted"/>
<dbReference type="InterPro" id="IPR001610">
    <property type="entry name" value="PAC"/>
</dbReference>
<keyword evidence="3" id="KW-0597">Phosphoprotein</keyword>
<evidence type="ECO:0000259" key="9">
    <source>
        <dbReference type="PROSITE" id="PS50112"/>
    </source>
</evidence>
<keyword evidence="7" id="KW-1133">Transmembrane helix</keyword>
<dbReference type="AlphaFoldDB" id="A0A8J3DBX1"/>
<evidence type="ECO:0000259" key="8">
    <source>
        <dbReference type="PROSITE" id="PS50109"/>
    </source>
</evidence>
<dbReference type="InterPro" id="IPR058544">
    <property type="entry name" value="ETR1_N"/>
</dbReference>
<dbReference type="SMART" id="SM00091">
    <property type="entry name" value="PAS"/>
    <property type="match status" value="1"/>
</dbReference>
<dbReference type="InterPro" id="IPR005467">
    <property type="entry name" value="His_kinase_dom"/>
</dbReference>
<dbReference type="PRINTS" id="PR00344">
    <property type="entry name" value="BCTRLSENSOR"/>
</dbReference>
<gene>
    <name evidence="11" type="ORF">GCM10007047_19500</name>
</gene>
<keyword evidence="7" id="KW-0472">Membrane</keyword>
<dbReference type="CDD" id="cd00130">
    <property type="entry name" value="PAS"/>
    <property type="match status" value="1"/>
</dbReference>
<dbReference type="RefSeq" id="WP_189514571.1">
    <property type="nucleotide sequence ID" value="NZ_BMXG01000011.1"/>
</dbReference>
<dbReference type="InterPro" id="IPR036097">
    <property type="entry name" value="HisK_dim/P_sf"/>
</dbReference>
<feature type="domain" description="PAS" evidence="9">
    <location>
        <begin position="155"/>
        <end position="225"/>
    </location>
</feature>